<evidence type="ECO:0000256" key="1">
    <source>
        <dbReference type="ARBA" id="ARBA00023002"/>
    </source>
</evidence>
<dbReference type="PANTHER" id="PTHR13847:SF287">
    <property type="entry name" value="FAD-DEPENDENT OXIDOREDUCTASE DOMAIN-CONTAINING PROTEIN 1"/>
    <property type="match status" value="1"/>
</dbReference>
<dbReference type="EMBL" id="JACCEW010000003">
    <property type="protein sequence ID" value="NYT37665.1"/>
    <property type="molecule type" value="Genomic_DNA"/>
</dbReference>
<dbReference type="AlphaFoldDB" id="A0A853FAD2"/>
<dbReference type="GO" id="GO:0016491">
    <property type="term" value="F:oxidoreductase activity"/>
    <property type="evidence" value="ECO:0007669"/>
    <property type="project" value="UniProtKB-KW"/>
</dbReference>
<evidence type="ECO:0000259" key="2">
    <source>
        <dbReference type="Pfam" id="PF01266"/>
    </source>
</evidence>
<evidence type="ECO:0000313" key="3">
    <source>
        <dbReference type="EMBL" id="NYT37665.1"/>
    </source>
</evidence>
<keyword evidence="4" id="KW-1185">Reference proteome</keyword>
<comment type="caution">
    <text evidence="3">The sequence shown here is derived from an EMBL/GenBank/DDBJ whole genome shotgun (WGS) entry which is preliminary data.</text>
</comment>
<feature type="domain" description="FAD dependent oxidoreductase" evidence="2">
    <location>
        <begin position="7"/>
        <end position="362"/>
    </location>
</feature>
<accession>A0A853FAD2</accession>
<dbReference type="Pfam" id="PF01266">
    <property type="entry name" value="DAO"/>
    <property type="match status" value="1"/>
</dbReference>
<name>A0A853FAD2_9BURK</name>
<sequence>MGTDRYDVVIVGGAAIGSAAAYFLTADKGFNGRVLVIEQDPSYQHCATALSAASIRHQFSTPENVQMSLFGSSFLRHFGELLAVDGQQPDAAFHERGYLFLATAAGVPVLEANHATQKQQGADVTLLEPGALSRRYPWLNTEDIAQASLGLSGEGWLDAYGMMQGLRRKSIAQGARYIKDKVVGLRRAGRRVRSLVLRDGAEVECGAVINAAGIGAPEVARQAGITLPVQARKRCVFYVQCPTTLPGCPMIIDPSGAYFRPEGQGYITGISPAPDQDPECHDFEVQHALFEDVLWPILAHRVPAFEALRCSRSWAGHYDMNTVDQNVILGPHPDVDNLFFANGFSGHGMQQSPAVGRALSELIIHGGFRTLDLSRMGWQRILNNSPIIEKNVV</sequence>
<proteinExistence type="predicted"/>
<keyword evidence="1" id="KW-0560">Oxidoreductase</keyword>
<dbReference type="Gene3D" id="3.30.9.10">
    <property type="entry name" value="D-Amino Acid Oxidase, subunit A, domain 2"/>
    <property type="match status" value="1"/>
</dbReference>
<dbReference type="Gene3D" id="3.50.50.60">
    <property type="entry name" value="FAD/NAD(P)-binding domain"/>
    <property type="match status" value="1"/>
</dbReference>
<gene>
    <name evidence="3" type="ORF">H0A68_12335</name>
</gene>
<dbReference type="GO" id="GO:0032981">
    <property type="term" value="P:mitochondrial respiratory chain complex I assembly"/>
    <property type="evidence" value="ECO:0007669"/>
    <property type="project" value="TreeGrafter"/>
</dbReference>
<dbReference type="OrthoDB" id="9815989at2"/>
<dbReference type="InterPro" id="IPR036188">
    <property type="entry name" value="FAD/NAD-bd_sf"/>
</dbReference>
<protein>
    <submittedName>
        <fullName evidence="3">FAD-binding oxidoreductase</fullName>
    </submittedName>
</protein>
<reference evidence="3 4" key="1">
    <citation type="submission" date="2020-07" db="EMBL/GenBank/DDBJ databases">
        <title>Taxonomic revisions and descriptions of new bacterial species based on genomic comparisons in the high-G+C-content subgroup of the family Alcaligenaceae.</title>
        <authorList>
            <person name="Szabo A."/>
            <person name="Felfoldi T."/>
        </authorList>
    </citation>
    <scope>NUCLEOTIDE SEQUENCE [LARGE SCALE GENOMIC DNA]</scope>
    <source>
        <strain evidence="3 4">DSM 25264</strain>
    </source>
</reference>
<dbReference type="GO" id="GO:0005737">
    <property type="term" value="C:cytoplasm"/>
    <property type="evidence" value="ECO:0007669"/>
    <property type="project" value="TreeGrafter"/>
</dbReference>
<dbReference type="PANTHER" id="PTHR13847">
    <property type="entry name" value="SARCOSINE DEHYDROGENASE-RELATED"/>
    <property type="match status" value="1"/>
</dbReference>
<dbReference type="RefSeq" id="WP_129969215.1">
    <property type="nucleotide sequence ID" value="NZ_JACCEW010000003.1"/>
</dbReference>
<dbReference type="Proteomes" id="UP000580517">
    <property type="component" value="Unassembled WGS sequence"/>
</dbReference>
<organism evidence="3 4">
    <name type="scientific">Allopusillimonas soli</name>
    <dbReference type="NCBI Taxonomy" id="659016"/>
    <lineage>
        <taxon>Bacteria</taxon>
        <taxon>Pseudomonadati</taxon>
        <taxon>Pseudomonadota</taxon>
        <taxon>Betaproteobacteria</taxon>
        <taxon>Burkholderiales</taxon>
        <taxon>Alcaligenaceae</taxon>
        <taxon>Allopusillimonas</taxon>
    </lineage>
</organism>
<dbReference type="SUPFAM" id="SSF51905">
    <property type="entry name" value="FAD/NAD(P)-binding domain"/>
    <property type="match status" value="1"/>
</dbReference>
<dbReference type="InterPro" id="IPR006076">
    <property type="entry name" value="FAD-dep_OxRdtase"/>
</dbReference>
<evidence type="ECO:0000313" key="4">
    <source>
        <dbReference type="Proteomes" id="UP000580517"/>
    </source>
</evidence>